<feature type="domain" description="TonB C-terminal" evidence="11">
    <location>
        <begin position="165"/>
        <end position="262"/>
    </location>
</feature>
<evidence type="ECO:0000256" key="7">
    <source>
        <dbReference type="ARBA" id="ARBA00022927"/>
    </source>
</evidence>
<dbReference type="GO" id="GO:0055085">
    <property type="term" value="P:transmembrane transport"/>
    <property type="evidence" value="ECO:0007669"/>
    <property type="project" value="InterPro"/>
</dbReference>
<dbReference type="OrthoDB" id="7585155at2"/>
<keyword evidence="5" id="KW-0997">Cell inner membrane</keyword>
<dbReference type="RefSeq" id="WP_143775347.1">
    <property type="nucleotide sequence ID" value="NZ_VKKU01000001.1"/>
</dbReference>
<dbReference type="AlphaFoldDB" id="A0A553WIC9"/>
<keyword evidence="3" id="KW-0813">Transport</keyword>
<evidence type="ECO:0000313" key="12">
    <source>
        <dbReference type="EMBL" id="TSB04459.1"/>
    </source>
</evidence>
<dbReference type="PROSITE" id="PS52015">
    <property type="entry name" value="TONB_CTD"/>
    <property type="match status" value="2"/>
</dbReference>
<keyword evidence="6" id="KW-0812">Transmembrane</keyword>
<dbReference type="InterPro" id="IPR051045">
    <property type="entry name" value="TonB-dependent_transducer"/>
</dbReference>
<feature type="domain" description="TonB C-terminal" evidence="11">
    <location>
        <begin position="54"/>
        <end position="148"/>
    </location>
</feature>
<dbReference type="GO" id="GO:0031992">
    <property type="term" value="F:energy transducer activity"/>
    <property type="evidence" value="ECO:0007669"/>
    <property type="project" value="TreeGrafter"/>
</dbReference>
<name>A0A553WIC9_9SPHN</name>
<protein>
    <submittedName>
        <fullName evidence="12">Energy transducer TonB</fullName>
    </submittedName>
</protein>
<sequence length="359" mass="38545">MSIYVVVALAAISIETNVETTAPPAPPPPVVTVRTVDGPTPFAPPPKKGVESPPIPKGSPGFWANTGDYPTLALKEEREGISAFRVTVGVDGRVTACEITGSSGHRDLDEATCANVTRRAVFYPAQDKKGKVTSGTYANRIRWQIPVVTSYATGPMRSESYPYPPQPANRAEMQVATEDYPASALASGEEGTSIFNLDVDDTGKVQGCSITTSSGSLALDQQACVVSARWKFQPARDVNGKPTYGRTKHNLVWRLPKGTPRVTAGPVRPTYNPFEKSGSFTLTMDFDAQGKMANCAFEKTGDFMSMGPMGPNLMANVCNEESARAIKPFVDAEGKPEARRVIFRMGVEHSEAILPAKAK</sequence>
<dbReference type="EMBL" id="VKKU01000001">
    <property type="protein sequence ID" value="TSB04459.1"/>
    <property type="molecule type" value="Genomic_DNA"/>
</dbReference>
<keyword evidence="8" id="KW-1133">Transmembrane helix</keyword>
<evidence type="ECO:0000256" key="9">
    <source>
        <dbReference type="ARBA" id="ARBA00023136"/>
    </source>
</evidence>
<dbReference type="InterPro" id="IPR037682">
    <property type="entry name" value="TonB_C"/>
</dbReference>
<dbReference type="SUPFAM" id="SSF74653">
    <property type="entry name" value="TolA/TonB C-terminal domain"/>
    <property type="match status" value="2"/>
</dbReference>
<comment type="similarity">
    <text evidence="2">Belongs to the TonB family.</text>
</comment>
<reference evidence="12 13" key="1">
    <citation type="submission" date="2019-07" db="EMBL/GenBank/DDBJ databases">
        <authorList>
            <person name="Park M."/>
        </authorList>
    </citation>
    <scope>NUCLEOTIDE SEQUENCE [LARGE SCALE GENOMIC DNA]</scope>
    <source>
        <strain evidence="12 13">KCTC32445</strain>
    </source>
</reference>
<dbReference type="Proteomes" id="UP000320160">
    <property type="component" value="Unassembled WGS sequence"/>
</dbReference>
<dbReference type="GO" id="GO:0015031">
    <property type="term" value="P:protein transport"/>
    <property type="evidence" value="ECO:0007669"/>
    <property type="project" value="UniProtKB-KW"/>
</dbReference>
<feature type="compositionally biased region" description="Pro residues" evidence="10">
    <location>
        <begin position="41"/>
        <end position="57"/>
    </location>
</feature>
<comment type="caution">
    <text evidence="12">The sequence shown here is derived from an EMBL/GenBank/DDBJ whole genome shotgun (WGS) entry which is preliminary data.</text>
</comment>
<dbReference type="NCBIfam" id="TIGR01352">
    <property type="entry name" value="tonB_Cterm"/>
    <property type="match status" value="2"/>
</dbReference>
<evidence type="ECO:0000256" key="2">
    <source>
        <dbReference type="ARBA" id="ARBA00006555"/>
    </source>
</evidence>
<dbReference type="Gene3D" id="3.30.1150.10">
    <property type="match status" value="2"/>
</dbReference>
<dbReference type="InterPro" id="IPR006260">
    <property type="entry name" value="TonB/TolA_C"/>
</dbReference>
<evidence type="ECO:0000256" key="1">
    <source>
        <dbReference type="ARBA" id="ARBA00004383"/>
    </source>
</evidence>
<evidence type="ECO:0000259" key="11">
    <source>
        <dbReference type="PROSITE" id="PS52015"/>
    </source>
</evidence>
<evidence type="ECO:0000256" key="3">
    <source>
        <dbReference type="ARBA" id="ARBA00022448"/>
    </source>
</evidence>
<evidence type="ECO:0000256" key="6">
    <source>
        <dbReference type="ARBA" id="ARBA00022692"/>
    </source>
</evidence>
<dbReference type="Pfam" id="PF03544">
    <property type="entry name" value="TonB_C"/>
    <property type="match status" value="2"/>
</dbReference>
<evidence type="ECO:0000256" key="5">
    <source>
        <dbReference type="ARBA" id="ARBA00022519"/>
    </source>
</evidence>
<comment type="subcellular location">
    <subcellularLocation>
        <location evidence="1">Cell inner membrane</location>
        <topology evidence="1">Single-pass membrane protein</topology>
        <orientation evidence="1">Periplasmic side</orientation>
    </subcellularLocation>
</comment>
<keyword evidence="4" id="KW-1003">Cell membrane</keyword>
<organism evidence="12 13">
    <name type="scientific">Sphingorhabdus contaminans</name>
    <dbReference type="NCBI Taxonomy" id="1343899"/>
    <lineage>
        <taxon>Bacteria</taxon>
        <taxon>Pseudomonadati</taxon>
        <taxon>Pseudomonadota</taxon>
        <taxon>Alphaproteobacteria</taxon>
        <taxon>Sphingomonadales</taxon>
        <taxon>Sphingomonadaceae</taxon>
        <taxon>Sphingorhabdus</taxon>
    </lineage>
</organism>
<keyword evidence="13" id="KW-1185">Reference proteome</keyword>
<evidence type="ECO:0000313" key="13">
    <source>
        <dbReference type="Proteomes" id="UP000320160"/>
    </source>
</evidence>
<keyword evidence="7" id="KW-0653">Protein transport</keyword>
<dbReference type="PANTHER" id="PTHR33446:SF2">
    <property type="entry name" value="PROTEIN TONB"/>
    <property type="match status" value="1"/>
</dbReference>
<gene>
    <name evidence="12" type="ORF">FOM92_03275</name>
</gene>
<keyword evidence="9" id="KW-0472">Membrane</keyword>
<evidence type="ECO:0000256" key="10">
    <source>
        <dbReference type="SAM" id="MobiDB-lite"/>
    </source>
</evidence>
<evidence type="ECO:0000256" key="8">
    <source>
        <dbReference type="ARBA" id="ARBA00022989"/>
    </source>
</evidence>
<evidence type="ECO:0000256" key="4">
    <source>
        <dbReference type="ARBA" id="ARBA00022475"/>
    </source>
</evidence>
<accession>A0A553WIC9</accession>
<feature type="region of interest" description="Disordered" evidence="10">
    <location>
        <begin position="40"/>
        <end position="60"/>
    </location>
</feature>
<proteinExistence type="inferred from homology"/>
<dbReference type="GO" id="GO:0098797">
    <property type="term" value="C:plasma membrane protein complex"/>
    <property type="evidence" value="ECO:0007669"/>
    <property type="project" value="TreeGrafter"/>
</dbReference>
<dbReference type="PANTHER" id="PTHR33446">
    <property type="entry name" value="PROTEIN TONB-RELATED"/>
    <property type="match status" value="1"/>
</dbReference>